<dbReference type="AlphaFoldDB" id="A0A9K3D773"/>
<gene>
    <name evidence="1" type="ORF">KIPB_012446</name>
</gene>
<evidence type="ECO:0000313" key="1">
    <source>
        <dbReference type="EMBL" id="GIQ89852.1"/>
    </source>
</evidence>
<protein>
    <submittedName>
        <fullName evidence="1">Uncharacterized protein</fullName>
    </submittedName>
</protein>
<name>A0A9K3D773_9EUKA</name>
<dbReference type="EMBL" id="BDIP01005504">
    <property type="protein sequence ID" value="GIQ89852.1"/>
    <property type="molecule type" value="Genomic_DNA"/>
</dbReference>
<dbReference type="Proteomes" id="UP000265618">
    <property type="component" value="Unassembled WGS sequence"/>
</dbReference>
<comment type="caution">
    <text evidence="1">The sequence shown here is derived from an EMBL/GenBank/DDBJ whole genome shotgun (WGS) entry which is preliminary data.</text>
</comment>
<evidence type="ECO:0000313" key="2">
    <source>
        <dbReference type="Proteomes" id="UP000265618"/>
    </source>
</evidence>
<feature type="non-terminal residue" evidence="1">
    <location>
        <position position="1"/>
    </location>
</feature>
<keyword evidence="2" id="KW-1185">Reference proteome</keyword>
<feature type="non-terminal residue" evidence="1">
    <location>
        <position position="608"/>
    </location>
</feature>
<organism evidence="1 2">
    <name type="scientific">Kipferlia bialata</name>
    <dbReference type="NCBI Taxonomy" id="797122"/>
    <lineage>
        <taxon>Eukaryota</taxon>
        <taxon>Metamonada</taxon>
        <taxon>Carpediemonas-like organisms</taxon>
        <taxon>Kipferlia</taxon>
    </lineage>
</organism>
<reference evidence="1 2" key="1">
    <citation type="journal article" date="2018" name="PLoS ONE">
        <title>The draft genome of Kipferlia bialata reveals reductive genome evolution in fornicate parasites.</title>
        <authorList>
            <person name="Tanifuji G."/>
            <person name="Takabayashi S."/>
            <person name="Kume K."/>
            <person name="Takagi M."/>
            <person name="Nakayama T."/>
            <person name="Kamikawa R."/>
            <person name="Inagaki Y."/>
            <person name="Hashimoto T."/>
        </authorList>
    </citation>
    <scope>NUCLEOTIDE SEQUENCE [LARGE SCALE GENOMIC DNA]</scope>
    <source>
        <strain evidence="1">NY0173</strain>
    </source>
</reference>
<proteinExistence type="predicted"/>
<accession>A0A9K3D773</accession>
<sequence>GLKYAAAGTLTSDVSIGVDAPDVKIGTTVDTDNLDLGSDTVALTVKGNGVTMTAAANLSVTSHSKSVLSHDGTSITLGNVSDATVISGDTISIEGSGAVLSADTDGDVQLDSAVGRTIEIGTDVAKEPLAITVGQTGMDNMSLVADAIALTGAVTSTGTVTIDGDTTVTGTVIAKFDASNKVTVDNGLVDITTAAATISSAVTKITGGSATIEDSTSASSVNVSTASGVVLKSNTAITADVTSGGAIDIGTDVVTQLVSVGNSDASTTVTLTSGVSSIAMTNSGITLTDTTIDSFSIAGNEMTGVTSATPATSALYIAAGASDADAIGGNLYLDGGEKHGTGVYGNVVIGGESTVLIDLQTDMSITGDVSFTSPAVISTSGDASGGDDLTLEAGSSTDNATISGHIVLKPGYLASSSVGNGQVQVHSDIEFDSSLDRTISVGSVSSGAGKDLTIAAGLSTDGAGGDVNIFGGDGNVDTVGATNNGAVNIGTQDTREVVIGTSNMDVTVTGDIVFNDDLEFNGSKTIKAGTGGGSTGYSLTLQGGDGTAGGDLILNGGSGNGLVNIGSTDTSSILLGSSVTTTSGSAFTIENDNIFTVNGNDLKLVGDN</sequence>